<keyword evidence="4" id="KW-1185">Reference proteome</keyword>
<dbReference type="Gene3D" id="3.40.50.1110">
    <property type="entry name" value="SGNH hydrolase"/>
    <property type="match status" value="1"/>
</dbReference>
<evidence type="ECO:0000313" key="4">
    <source>
        <dbReference type="Proteomes" id="UP000288623"/>
    </source>
</evidence>
<feature type="chain" id="PRO_5039628717" description="SGNH hydrolase-type esterase domain-containing protein" evidence="1">
    <location>
        <begin position="19"/>
        <end position="274"/>
    </location>
</feature>
<organism evidence="3 4">
    <name type="scientific">Candidatus Kurthia intestinigallinarum</name>
    <dbReference type="NCBI Taxonomy" id="1562256"/>
    <lineage>
        <taxon>Bacteria</taxon>
        <taxon>Bacillati</taxon>
        <taxon>Bacillota</taxon>
        <taxon>Bacilli</taxon>
        <taxon>Bacillales</taxon>
        <taxon>Caryophanaceae</taxon>
        <taxon>Kurthia</taxon>
    </lineage>
</organism>
<accession>A0A433RSI0</accession>
<dbReference type="AlphaFoldDB" id="A0A433RSI0"/>
<name>A0A433RSI0_9BACL</name>
<dbReference type="OrthoDB" id="252349at2"/>
<dbReference type="RefSeq" id="WP_126990620.1">
    <property type="nucleotide sequence ID" value="NZ_JTFC01000031.1"/>
</dbReference>
<dbReference type="Proteomes" id="UP000288623">
    <property type="component" value="Unassembled WGS sequence"/>
</dbReference>
<dbReference type="InterPro" id="IPR013830">
    <property type="entry name" value="SGNH_hydro"/>
</dbReference>
<dbReference type="PANTHER" id="PTHR30383:SF27">
    <property type="entry name" value="SPORE GERMINATION LIPASE LIPC"/>
    <property type="match status" value="1"/>
</dbReference>
<dbReference type="InterPro" id="IPR036514">
    <property type="entry name" value="SGNH_hydro_sf"/>
</dbReference>
<dbReference type="CDD" id="cd04506">
    <property type="entry name" value="SGNH_hydrolase_YpmR_like"/>
    <property type="match status" value="1"/>
</dbReference>
<evidence type="ECO:0000313" key="3">
    <source>
        <dbReference type="EMBL" id="RUS55120.1"/>
    </source>
</evidence>
<dbReference type="EMBL" id="JTFC01000031">
    <property type="protein sequence ID" value="RUS55120.1"/>
    <property type="molecule type" value="Genomic_DNA"/>
</dbReference>
<dbReference type="InterPro" id="IPR051532">
    <property type="entry name" value="Ester_Hydrolysis_Enzymes"/>
</dbReference>
<reference evidence="3 4" key="1">
    <citation type="submission" date="2014-11" db="EMBL/GenBank/DDBJ databases">
        <title>Genome sequence and analysis of novel Kurthia sp.</title>
        <authorList>
            <person name="Lawson J.N."/>
            <person name="Gonzalez J.E."/>
            <person name="Rinauldi L."/>
            <person name="Xuan Z."/>
            <person name="Firman A."/>
            <person name="Shaddox L."/>
            <person name="Trudeau A."/>
            <person name="Shah S."/>
            <person name="Reiman D."/>
        </authorList>
    </citation>
    <scope>NUCLEOTIDE SEQUENCE [LARGE SCALE GENOMIC DNA]</scope>
    <source>
        <strain evidence="3 4">3B1D</strain>
    </source>
</reference>
<evidence type="ECO:0000256" key="1">
    <source>
        <dbReference type="SAM" id="SignalP"/>
    </source>
</evidence>
<feature type="domain" description="SGNH hydrolase-type esterase" evidence="2">
    <location>
        <begin position="50"/>
        <end position="242"/>
    </location>
</feature>
<comment type="caution">
    <text evidence="3">The sequence shown here is derived from an EMBL/GenBank/DDBJ whole genome shotgun (WGS) entry which is preliminary data.</text>
</comment>
<evidence type="ECO:0000259" key="2">
    <source>
        <dbReference type="Pfam" id="PF13472"/>
    </source>
</evidence>
<protein>
    <recommendedName>
        <fullName evidence="2">SGNH hydrolase-type esterase domain-containing protein</fullName>
    </recommendedName>
</protein>
<proteinExistence type="predicted"/>
<dbReference type="GO" id="GO:0004622">
    <property type="term" value="F:phosphatidylcholine lysophospholipase activity"/>
    <property type="evidence" value="ECO:0007669"/>
    <property type="project" value="TreeGrafter"/>
</dbReference>
<dbReference type="SUPFAM" id="SSF52266">
    <property type="entry name" value="SGNH hydrolase"/>
    <property type="match status" value="1"/>
</dbReference>
<keyword evidence="1" id="KW-0732">Signal</keyword>
<gene>
    <name evidence="3" type="ORF">QI30_09180</name>
</gene>
<dbReference type="PROSITE" id="PS51257">
    <property type="entry name" value="PROKAR_LIPOPROTEIN"/>
    <property type="match status" value="1"/>
</dbReference>
<sequence>MRKVWAICVMVLSISVLSACDITSQLEDSGWVPFSDKKNIKDKPIHYVSLGDSLTEGIGDEKNQGGYVGRLAKEMQTWDGVKSVTVTNAAKKGRRSDQLLAQLESGELDDTLKNADIITFTIGGNDIMKIVKSHMSSLDKGDFDRELPSYEKRYEKIFQAIREQNKKVPIIAIGVYNPFTVYTNDVGQTDIIMKEYNDVMRTIIEQENHYAIFVPINDLFVSDDDSVYHNDYFHPNAKGYRLMEHRILTTLEQQDLYTLSSGNLDMGGNSDDKK</sequence>
<dbReference type="Pfam" id="PF13472">
    <property type="entry name" value="Lipase_GDSL_2"/>
    <property type="match status" value="1"/>
</dbReference>
<feature type="signal peptide" evidence="1">
    <location>
        <begin position="1"/>
        <end position="18"/>
    </location>
</feature>
<dbReference type="PANTHER" id="PTHR30383">
    <property type="entry name" value="THIOESTERASE 1/PROTEASE 1/LYSOPHOSPHOLIPASE L1"/>
    <property type="match status" value="1"/>
</dbReference>